<dbReference type="GO" id="GO:0003959">
    <property type="term" value="F:NADPH dehydrogenase activity"/>
    <property type="evidence" value="ECO:0007669"/>
    <property type="project" value="InterPro"/>
</dbReference>
<dbReference type="AlphaFoldDB" id="A0A251ZUZ4"/>
<evidence type="ECO:0000256" key="2">
    <source>
        <dbReference type="ARBA" id="ARBA00022630"/>
    </source>
</evidence>
<keyword evidence="5" id="KW-0560">Oxidoreductase</keyword>
<gene>
    <name evidence="7" type="ORF">HK18_08130</name>
</gene>
<dbReference type="InterPro" id="IPR001155">
    <property type="entry name" value="OxRdtase_FMN_N"/>
</dbReference>
<keyword evidence="2" id="KW-0285">Flavoprotein</keyword>
<comment type="caution">
    <text evidence="7">The sequence shown here is derived from an EMBL/GenBank/DDBJ whole genome shotgun (WGS) entry which is preliminary data.</text>
</comment>
<dbReference type="Proteomes" id="UP000194946">
    <property type="component" value="Unassembled WGS sequence"/>
</dbReference>
<dbReference type="GO" id="GO:0050661">
    <property type="term" value="F:NADP binding"/>
    <property type="evidence" value="ECO:0007669"/>
    <property type="project" value="InterPro"/>
</dbReference>
<dbReference type="PANTHER" id="PTHR43303:SF4">
    <property type="entry name" value="NADPH DEHYDROGENASE C23G7.10C-RELATED"/>
    <property type="match status" value="1"/>
</dbReference>
<dbReference type="InterPro" id="IPR044152">
    <property type="entry name" value="YqjM-like"/>
</dbReference>
<dbReference type="EMBL" id="JOPB01000006">
    <property type="protein sequence ID" value="OUI78478.1"/>
    <property type="molecule type" value="Genomic_DNA"/>
</dbReference>
<evidence type="ECO:0000256" key="5">
    <source>
        <dbReference type="ARBA" id="ARBA00023002"/>
    </source>
</evidence>
<protein>
    <submittedName>
        <fullName evidence="7">NADPH dehydrogenase</fullName>
    </submittedName>
</protein>
<keyword evidence="4" id="KW-0521">NADP</keyword>
<proteinExistence type="predicted"/>
<accession>A0A251ZUZ4</accession>
<dbReference type="Gene3D" id="3.20.20.70">
    <property type="entry name" value="Aldolase class I"/>
    <property type="match status" value="1"/>
</dbReference>
<name>A0A251ZUZ4_9PROT</name>
<feature type="domain" description="NADH:flavin oxidoreductase/NADH oxidase N-terminal" evidence="6">
    <location>
        <begin position="7"/>
        <end position="334"/>
    </location>
</feature>
<dbReference type="GO" id="GO:0010181">
    <property type="term" value="F:FMN binding"/>
    <property type="evidence" value="ECO:0007669"/>
    <property type="project" value="InterPro"/>
</dbReference>
<evidence type="ECO:0000256" key="4">
    <source>
        <dbReference type="ARBA" id="ARBA00022857"/>
    </source>
</evidence>
<dbReference type="Pfam" id="PF00724">
    <property type="entry name" value="Oxidored_FMN"/>
    <property type="match status" value="1"/>
</dbReference>
<dbReference type="PANTHER" id="PTHR43303">
    <property type="entry name" value="NADPH DEHYDROGENASE C23G7.10C-RELATED"/>
    <property type="match status" value="1"/>
</dbReference>
<keyword evidence="8" id="KW-1185">Reference proteome</keyword>
<evidence type="ECO:0000313" key="7">
    <source>
        <dbReference type="EMBL" id="OUI78478.1"/>
    </source>
</evidence>
<dbReference type="CDD" id="cd02932">
    <property type="entry name" value="OYE_YqiM_FMN"/>
    <property type="match status" value="1"/>
</dbReference>
<sequence>MTKLYSLNTPFQLKGLSLKNRVVMPPMCQYSATNGIANEWHYTHYASRAVGGVGFIIVEMTSVAENGRISPNCLGLWNDEQRDAFKPIVKAIHAHDSKAAIQIAHSGRKALGEKNVVSSSPMPYDGDADAGDGKWQYQTPKELSKSEILDLVQAFQNTAKRAIEAGFDAIELHGAHGYLIHQFHSPKMNLRTDEYGQDKFLFGKQIIKAVKEVMPKDMPLLIRISAQEFGSNGYDLSYGCEIAKHYVDAGVDMVHVSGGGDDKLDNNHRPSFHAGYQVYLAKGIKQAVNVPVIAVGKLEDPELADYVLNSGDADLVAIGRGLLRDPYWVLNAQYAHNAANEPVQFVPTPYQTTLSLETNKKK</sequence>
<organism evidence="7 8">
    <name type="scientific">Commensalibacter intestini</name>
    <dbReference type="NCBI Taxonomy" id="479936"/>
    <lineage>
        <taxon>Bacteria</taxon>
        <taxon>Pseudomonadati</taxon>
        <taxon>Pseudomonadota</taxon>
        <taxon>Alphaproteobacteria</taxon>
        <taxon>Acetobacterales</taxon>
        <taxon>Acetobacteraceae</taxon>
    </lineage>
</organism>
<dbReference type="RefSeq" id="WP_086632218.1">
    <property type="nucleotide sequence ID" value="NZ_JOPB01000006.1"/>
</dbReference>
<evidence type="ECO:0000256" key="1">
    <source>
        <dbReference type="ARBA" id="ARBA00001917"/>
    </source>
</evidence>
<evidence type="ECO:0000313" key="8">
    <source>
        <dbReference type="Proteomes" id="UP000194946"/>
    </source>
</evidence>
<dbReference type="InterPro" id="IPR013785">
    <property type="entry name" value="Aldolase_TIM"/>
</dbReference>
<reference evidence="8" key="1">
    <citation type="submission" date="2014-06" db="EMBL/GenBank/DDBJ databases">
        <authorList>
            <person name="Winans N.J."/>
            <person name="Newell P.D."/>
            <person name="Douglas A.E."/>
        </authorList>
    </citation>
    <scope>NUCLEOTIDE SEQUENCE [LARGE SCALE GENOMIC DNA]</scope>
    <source>
        <strain evidence="8">DmL_052</strain>
    </source>
</reference>
<evidence type="ECO:0000256" key="3">
    <source>
        <dbReference type="ARBA" id="ARBA00022643"/>
    </source>
</evidence>
<evidence type="ECO:0000259" key="6">
    <source>
        <dbReference type="Pfam" id="PF00724"/>
    </source>
</evidence>
<comment type="cofactor">
    <cofactor evidence="1">
        <name>FMN</name>
        <dbReference type="ChEBI" id="CHEBI:58210"/>
    </cofactor>
</comment>
<dbReference type="SUPFAM" id="SSF51395">
    <property type="entry name" value="FMN-linked oxidoreductases"/>
    <property type="match status" value="1"/>
</dbReference>
<keyword evidence="3" id="KW-0288">FMN</keyword>